<dbReference type="PANTHER" id="PTHR48100:SF1">
    <property type="entry name" value="HISTIDINE PHOSPHATASE FAMILY PROTEIN-RELATED"/>
    <property type="match status" value="1"/>
</dbReference>
<sequence length="1437" mass="159611">MADTSLPDEIISEILSPALKVPDDVFADNYSGTSPFATFTESTSAYLVVCKSWLRVATPLLYHVVVLRSKAQAKALATALTKNPDIGRFVKKLRVEGGFGPFMHTILQFSPNITDLFLSLDMLATDTTEGLCKGLPLISPVRLILQSAIGKDRSNKALKGLVEVLQQCIGEWDRLTCFQGAQASYKQSTRTICKAFDDQKRLEIVVATDFYAALDLYKELSHCPLREVRILEPMDALDVEDLELDLDVDTKLKRMAKYTPRRSDDVRSPTIGVLLPANPFFIPLADQDSATQDSIWSRVFYFALLVPERERASTKHQPLPSMSLLLVCKRFHRVALPHFYSHVLLRGAEASALADVLLGRPDIGPQIRSLRLERMLDWRRVTEDEEQKVVREILVTPPSIPQYAFNPAHWRFFVEIFSRTPNLEDVSLMVEAEMSYSATFGEISISPAAFAKLGLVCGASLISLGVNLQEGVAGTPAGRPSESKMLDPACFAQFRALRTLHWRSPVAFTSKTTPTRISDLESALPQLHTIEIHEADDTFLEVLTIMKLPALREVHLRHGTVYTNCEPFLQEHGPKLTLLDIPLEMLGELENYDFASNLTTLRVACFGENSRVLGPKILQLKHDSGTGIFTSVPRVEKIVLSARWNGLGIGTVAGQKVLAQWAACIAELDFGLLPRLTEISLPGMTWPTTERDITKSLWVVAAEYIHEHKSLLASASFFTIMASMGRRDTPTSLRRAEDPRGSRGGIASSLPTTISMKFEAVGGLFAQDDPLAVPQKIGGVPPRFGLLDASEDRWASLLSKLAQLNATGAGAVYKLVFFGRHGQGYHNVAEDKYGTDAWDDHWAKLDGDGELVWGPDPELTSLGKEQALAAKAMWKTELAQGLPLPESLYCSPMTRAIQTQQITFEGVNGLKPALIMEDCREEYGEHTCDKRRSKTYIQENFPQFDIEEGFSEEDELYTAEERETPEHAAERARRVLEHVFIADTGHTVISVTAHSGIINGFLRALGRPRYALPTGGILPVHSVRKTPRIAERGAYVKGYISAGSSSKRLSSFPSPRTATMSTAVSPHPSLPRELEREIACIAALSYPTMLPSLLLVARRFAEWVEPLLYHVVPVDDTHVAHACMRAIQSKPASFLRCAVRHMYLDSCWENEAVARALRMCTGVWDLAVTPNYPAAALLPIISDMRLKRFSGFLCSVFGGTGARDVKAGLEQGLDFLAGLTHLDLYDDPEDAQLYRALPVLGGLTHLALNHSVGASTLRWLLDLDTGSGSGMRLEVLVILWHVQLRDAAVEYGTELFREAPDVVRDPRFVMVVYQNGRVEWEAGASGRNGNLKDGPGTGSNFWMRADKWVGKRRAREIEDTACLCLELKGNEYYYYNPAPTIPPRAIVREGRIEDCSGDSENRLVDDCLEQRVSRGIHRQRYIVKPNPSIVTRDQHRT</sequence>
<dbReference type="InterPro" id="IPR050275">
    <property type="entry name" value="PGM_Phosphatase"/>
</dbReference>
<evidence type="ECO:0000313" key="2">
    <source>
        <dbReference type="Proteomes" id="UP000815677"/>
    </source>
</evidence>
<evidence type="ECO:0000313" key="1">
    <source>
        <dbReference type="EMBL" id="GAT49508.1"/>
    </source>
</evidence>
<dbReference type="EMBL" id="DF845559">
    <property type="protein sequence ID" value="GAT49508.1"/>
    <property type="molecule type" value="Genomic_DNA"/>
</dbReference>
<dbReference type="InterPro" id="IPR013078">
    <property type="entry name" value="His_Pase_superF_clade-1"/>
</dbReference>
<dbReference type="SUPFAM" id="SSF53254">
    <property type="entry name" value="Phosphoglycerate mutase-like"/>
    <property type="match status" value="1"/>
</dbReference>
<protein>
    <recommendedName>
        <fullName evidence="3">F-box domain-containing protein</fullName>
    </recommendedName>
</protein>
<proteinExistence type="predicted"/>
<reference evidence="1" key="1">
    <citation type="submission" date="2014-09" db="EMBL/GenBank/DDBJ databases">
        <title>Genome sequence of the luminous mushroom Mycena chlorophos for searching fungal bioluminescence genes.</title>
        <authorList>
            <person name="Tanaka Y."/>
            <person name="Kasuga D."/>
            <person name="Oba Y."/>
            <person name="Hase S."/>
            <person name="Sato K."/>
            <person name="Oba Y."/>
            <person name="Sakakibara Y."/>
        </authorList>
    </citation>
    <scope>NUCLEOTIDE SEQUENCE</scope>
</reference>
<dbReference type="SMART" id="SM00855">
    <property type="entry name" value="PGAM"/>
    <property type="match status" value="1"/>
</dbReference>
<keyword evidence="2" id="KW-1185">Reference proteome</keyword>
<dbReference type="Gene3D" id="3.40.50.1240">
    <property type="entry name" value="Phosphoglycerate mutase-like"/>
    <property type="match status" value="1"/>
</dbReference>
<accession>A0ABQ0LEI1</accession>
<evidence type="ECO:0008006" key="3">
    <source>
        <dbReference type="Google" id="ProtNLM"/>
    </source>
</evidence>
<dbReference type="Proteomes" id="UP000815677">
    <property type="component" value="Unassembled WGS sequence"/>
</dbReference>
<dbReference type="CDD" id="cd07067">
    <property type="entry name" value="HP_PGM_like"/>
    <property type="match status" value="1"/>
</dbReference>
<dbReference type="InterPro" id="IPR029033">
    <property type="entry name" value="His_PPase_superfam"/>
</dbReference>
<dbReference type="Pfam" id="PF00300">
    <property type="entry name" value="His_Phos_1"/>
    <property type="match status" value="1"/>
</dbReference>
<organism evidence="1 2">
    <name type="scientific">Mycena chlorophos</name>
    <name type="common">Agaric fungus</name>
    <name type="synonym">Agaricus chlorophos</name>
    <dbReference type="NCBI Taxonomy" id="658473"/>
    <lineage>
        <taxon>Eukaryota</taxon>
        <taxon>Fungi</taxon>
        <taxon>Dikarya</taxon>
        <taxon>Basidiomycota</taxon>
        <taxon>Agaricomycotina</taxon>
        <taxon>Agaricomycetes</taxon>
        <taxon>Agaricomycetidae</taxon>
        <taxon>Agaricales</taxon>
        <taxon>Marasmiineae</taxon>
        <taxon>Mycenaceae</taxon>
        <taxon>Mycena</taxon>
    </lineage>
</organism>
<gene>
    <name evidence="1" type="ORF">MCHLO_06817</name>
</gene>
<dbReference type="PANTHER" id="PTHR48100">
    <property type="entry name" value="BROAD-SPECIFICITY PHOSPHATASE YOR283W-RELATED"/>
    <property type="match status" value="1"/>
</dbReference>
<name>A0ABQ0LEI1_MYCCL</name>